<dbReference type="InterPro" id="IPR011990">
    <property type="entry name" value="TPR-like_helical_dom_sf"/>
</dbReference>
<keyword evidence="5" id="KW-1185">Reference proteome</keyword>
<keyword evidence="1" id="KW-0677">Repeat</keyword>
<dbReference type="Pfam" id="PF13174">
    <property type="entry name" value="TPR_6"/>
    <property type="match status" value="1"/>
</dbReference>
<dbReference type="Gene3D" id="1.25.40.10">
    <property type="entry name" value="Tetratricopeptide repeat domain"/>
    <property type="match status" value="6"/>
</dbReference>
<sequence>MILKSRGNRHLRTLMGSVLGASLLLTSGLSLPVLAQPTLIARGSKGSIRKAERSYRRGEYSTALMALTQIIQQDPQDADAYFLRGIVHVTQRQTEAGFADFAQAIQLRPRLVSRYYLSGLDCVGFEPQKSVWAYTQDLKQNPKDAAAYAGRGRFYVALDKSADAIEDLLQATTLNVKDHESYWLLGQMYRSQGDYSAAISNYTKALELDPQNVSVYIERGTAHDYAGNSRLSLADYTKALDLDSTQARAYYNRGVTQDDPAKKIADYTYAIERSTERNLFTHLAYNNRGGVLRRLGKEQDAIASFTQAIALSPNYAAAYRSRGLVHSTLGQYQKAIEDYTQAIALNSNDALAHAARGLAYANLDKATQARRDYDRAVKLYPQASRESDYALVYYNRALLRAAENPKGALRDYSRAIQVSAEDADFFIDRGDVLDRLGKHQQAIEDYTQAIKLDANQSRAYNNRGVAREQQEDLEGALRDYGDAIATAPNDALAYRNRGSLRLRQSNYEGAAQDYTRVIQLSPEDAEAYYQRGLAHTALKEKQAALDDLQEAAMLAQQQKDPELYQQIRDQMTKVKMLTP</sequence>
<feature type="repeat" description="TPR" evidence="3">
    <location>
        <begin position="423"/>
        <end position="456"/>
    </location>
</feature>
<feature type="repeat" description="TPR" evidence="3">
    <location>
        <begin position="457"/>
        <end position="490"/>
    </location>
</feature>
<evidence type="ECO:0000256" key="1">
    <source>
        <dbReference type="ARBA" id="ARBA00022737"/>
    </source>
</evidence>
<dbReference type="PANTHER" id="PTHR44858">
    <property type="entry name" value="TETRATRICOPEPTIDE REPEAT PROTEIN 6"/>
    <property type="match status" value="1"/>
</dbReference>
<feature type="repeat" description="TPR" evidence="3">
    <location>
        <begin position="350"/>
        <end position="383"/>
    </location>
</feature>
<accession>A0A2W1JNX7</accession>
<evidence type="ECO:0000313" key="4">
    <source>
        <dbReference type="EMBL" id="PZD75033.1"/>
    </source>
</evidence>
<dbReference type="InterPro" id="IPR050498">
    <property type="entry name" value="Ycf3"/>
</dbReference>
<name>A0A2W1JNX7_9CYAN</name>
<gene>
    <name evidence="4" type="primary">yrrB_2</name>
    <name evidence="4" type="ORF">C1752_00046</name>
</gene>
<dbReference type="PROSITE" id="PS50293">
    <property type="entry name" value="TPR_REGION"/>
    <property type="match status" value="2"/>
</dbReference>
<feature type="repeat" description="TPR" evidence="3">
    <location>
        <begin position="525"/>
        <end position="558"/>
    </location>
</feature>
<feature type="repeat" description="TPR" evidence="3">
    <location>
        <begin position="316"/>
        <end position="349"/>
    </location>
</feature>
<dbReference type="InterPro" id="IPR019734">
    <property type="entry name" value="TPR_rpt"/>
</dbReference>
<feature type="repeat" description="TPR" evidence="3">
    <location>
        <begin position="179"/>
        <end position="212"/>
    </location>
</feature>
<protein>
    <submittedName>
        <fullName evidence="4">TPR repeat-containing protein YrrB</fullName>
    </submittedName>
</protein>
<comment type="caution">
    <text evidence="4">The sequence shown here is derived from an EMBL/GenBank/DDBJ whole genome shotgun (WGS) entry which is preliminary data.</text>
</comment>
<dbReference type="PANTHER" id="PTHR44858:SF1">
    <property type="entry name" value="UDP-N-ACETYLGLUCOSAMINE--PEPTIDE N-ACETYLGLUCOSAMINYLTRANSFERASE SPINDLY-RELATED"/>
    <property type="match status" value="1"/>
</dbReference>
<dbReference type="AlphaFoldDB" id="A0A2W1JNX7"/>
<dbReference type="Pfam" id="PF13432">
    <property type="entry name" value="TPR_16"/>
    <property type="match status" value="2"/>
</dbReference>
<keyword evidence="2 3" id="KW-0802">TPR repeat</keyword>
<dbReference type="SMART" id="SM00028">
    <property type="entry name" value="TPR"/>
    <property type="match status" value="13"/>
</dbReference>
<evidence type="ECO:0000256" key="3">
    <source>
        <dbReference type="PROSITE-ProRule" id="PRU00339"/>
    </source>
</evidence>
<dbReference type="GO" id="GO:0046813">
    <property type="term" value="P:receptor-mediated virion attachment to host cell"/>
    <property type="evidence" value="ECO:0007669"/>
    <property type="project" value="TreeGrafter"/>
</dbReference>
<feature type="repeat" description="TPR" evidence="3">
    <location>
        <begin position="78"/>
        <end position="111"/>
    </location>
</feature>
<organism evidence="4 5">
    <name type="scientific">Acaryochloris thomasi RCC1774</name>
    <dbReference type="NCBI Taxonomy" id="1764569"/>
    <lineage>
        <taxon>Bacteria</taxon>
        <taxon>Bacillati</taxon>
        <taxon>Cyanobacteriota</taxon>
        <taxon>Cyanophyceae</taxon>
        <taxon>Acaryochloridales</taxon>
        <taxon>Acaryochloridaceae</taxon>
        <taxon>Acaryochloris</taxon>
        <taxon>Acaryochloris thomasi</taxon>
    </lineage>
</organism>
<dbReference type="Proteomes" id="UP000248857">
    <property type="component" value="Unassembled WGS sequence"/>
</dbReference>
<dbReference type="GO" id="GO:0009279">
    <property type="term" value="C:cell outer membrane"/>
    <property type="evidence" value="ECO:0007669"/>
    <property type="project" value="TreeGrafter"/>
</dbReference>
<feature type="repeat" description="TPR" evidence="3">
    <location>
        <begin position="282"/>
        <end position="315"/>
    </location>
</feature>
<dbReference type="PROSITE" id="PS50005">
    <property type="entry name" value="TPR"/>
    <property type="match status" value="9"/>
</dbReference>
<evidence type="ECO:0000313" key="5">
    <source>
        <dbReference type="Proteomes" id="UP000248857"/>
    </source>
</evidence>
<dbReference type="SUPFAM" id="SSF48452">
    <property type="entry name" value="TPR-like"/>
    <property type="match status" value="2"/>
</dbReference>
<dbReference type="Pfam" id="PF13424">
    <property type="entry name" value="TPR_12"/>
    <property type="match status" value="1"/>
</dbReference>
<dbReference type="EMBL" id="PQWO01000001">
    <property type="protein sequence ID" value="PZD75033.1"/>
    <property type="molecule type" value="Genomic_DNA"/>
</dbReference>
<reference evidence="4 5" key="1">
    <citation type="journal article" date="2018" name="Sci. Rep.">
        <title>A novel species of the marine cyanobacterium Acaryochloris with a unique pigment content and lifestyle.</title>
        <authorList>
            <person name="Partensky F."/>
            <person name="Six C."/>
            <person name="Ratin M."/>
            <person name="Garczarek L."/>
            <person name="Vaulot D."/>
            <person name="Probert I."/>
            <person name="Calteau A."/>
            <person name="Gourvil P."/>
            <person name="Marie D."/>
            <person name="Grebert T."/>
            <person name="Bouchier C."/>
            <person name="Le Panse S."/>
            <person name="Gachenot M."/>
            <person name="Rodriguez F."/>
            <person name="Garrido J.L."/>
        </authorList>
    </citation>
    <scope>NUCLEOTIDE SEQUENCE [LARGE SCALE GENOMIC DNA]</scope>
    <source>
        <strain evidence="4 5">RCC1774</strain>
    </source>
</reference>
<proteinExistence type="predicted"/>
<evidence type="ECO:0000256" key="2">
    <source>
        <dbReference type="ARBA" id="ARBA00022803"/>
    </source>
</evidence>
<feature type="repeat" description="TPR" evidence="3">
    <location>
        <begin position="491"/>
        <end position="524"/>
    </location>
</feature>
<dbReference type="Pfam" id="PF13414">
    <property type="entry name" value="TPR_11"/>
    <property type="match status" value="2"/>
</dbReference>